<evidence type="ECO:0000313" key="1">
    <source>
        <dbReference type="EMBL" id="JAH07026.1"/>
    </source>
</evidence>
<name>A0A0E9PQW9_ANGAN</name>
<reference evidence="1" key="2">
    <citation type="journal article" date="2015" name="Fish Shellfish Immunol.">
        <title>Early steps in the European eel (Anguilla anguilla)-Vibrio vulnificus interaction in the gills: Role of the RtxA13 toxin.</title>
        <authorList>
            <person name="Callol A."/>
            <person name="Pajuelo D."/>
            <person name="Ebbesson L."/>
            <person name="Teles M."/>
            <person name="MacKenzie S."/>
            <person name="Amaro C."/>
        </authorList>
    </citation>
    <scope>NUCLEOTIDE SEQUENCE</scope>
</reference>
<organism evidence="1">
    <name type="scientific">Anguilla anguilla</name>
    <name type="common">European freshwater eel</name>
    <name type="synonym">Muraena anguilla</name>
    <dbReference type="NCBI Taxonomy" id="7936"/>
    <lineage>
        <taxon>Eukaryota</taxon>
        <taxon>Metazoa</taxon>
        <taxon>Chordata</taxon>
        <taxon>Craniata</taxon>
        <taxon>Vertebrata</taxon>
        <taxon>Euteleostomi</taxon>
        <taxon>Actinopterygii</taxon>
        <taxon>Neopterygii</taxon>
        <taxon>Teleostei</taxon>
        <taxon>Anguilliformes</taxon>
        <taxon>Anguillidae</taxon>
        <taxon>Anguilla</taxon>
    </lineage>
</organism>
<reference evidence="1" key="1">
    <citation type="submission" date="2014-11" db="EMBL/GenBank/DDBJ databases">
        <authorList>
            <person name="Amaro Gonzalez C."/>
        </authorList>
    </citation>
    <scope>NUCLEOTIDE SEQUENCE</scope>
</reference>
<dbReference type="AlphaFoldDB" id="A0A0E9PQW9"/>
<sequence>MFAGASHFYFSLKPINVYYQMMCFVTDEGVFFFQCIEMQRNPDDATCTRQPRSSGFKSE</sequence>
<protein>
    <submittedName>
        <fullName evidence="1">Uncharacterized protein</fullName>
    </submittedName>
</protein>
<proteinExistence type="predicted"/>
<accession>A0A0E9PQW9</accession>
<dbReference type="EMBL" id="GBXM01101551">
    <property type="protein sequence ID" value="JAH07026.1"/>
    <property type="molecule type" value="Transcribed_RNA"/>
</dbReference>